<dbReference type="EMBL" id="LVLJ01002338">
    <property type="protein sequence ID" value="OAE25432.1"/>
    <property type="molecule type" value="Genomic_DNA"/>
</dbReference>
<evidence type="ECO:0000313" key="3">
    <source>
        <dbReference type="Proteomes" id="UP000077202"/>
    </source>
</evidence>
<evidence type="ECO:0000313" key="2">
    <source>
        <dbReference type="EMBL" id="OAE25432.1"/>
    </source>
</evidence>
<comment type="caution">
    <text evidence="2">The sequence shown here is derived from an EMBL/GenBank/DDBJ whole genome shotgun (WGS) entry which is preliminary data.</text>
</comment>
<name>A0A176VYU5_MARPO</name>
<sequence length="468" mass="55443">MFGDGDTEAGRQREREAVFALFIQNAHKPRSQTTLFIAMITRHEKELKKQEEKRKQEAMKIWNQKTLRMNQKKIGEERRLRELQRQKLEETMGTQEEEKKQKQLEEKRLRELHRQKMEEFRKTQEKLKEERDRKFQENERRKKEMLRKKQEETAKLREEEKMRREHKKKLAEEQRDQEEQRRIDEEMGRWRREENNRRSKEEMMKVTINDQVKLESQRQRVEEVMRMSRELAFNGGAFRDGAENCAHSKEENANSTPPARTQAGSAGEETFNDNQQDQHHIGERSQQEQEQESRREAQEARHKRYQEERQCTTLEDDLQKLIQKASALATLVDDAESIGTSDELDSLGSYEGRRDLAHCLRDNSTKEKGEPGYARKNLPLCADGHEGMTYLYDRLEEKRSKQLVIKKPSSKKSRPKKVDLLPKHCGLPYSKSLGTKAPRGVLEPIPFLKFDGSPCFGHGPARNYVIRR</sequence>
<gene>
    <name evidence="2" type="ORF">AXG93_2818s1090</name>
</gene>
<protein>
    <submittedName>
        <fullName evidence="2">Uncharacterized protein</fullName>
    </submittedName>
</protein>
<feature type="region of interest" description="Disordered" evidence="1">
    <location>
        <begin position="84"/>
        <end position="222"/>
    </location>
</feature>
<reference evidence="2" key="1">
    <citation type="submission" date="2016-03" db="EMBL/GenBank/DDBJ databases">
        <title>Mechanisms controlling the formation of the plant cell surface in tip-growing cells are functionally conserved among land plants.</title>
        <authorList>
            <person name="Honkanen S."/>
            <person name="Jones V.A."/>
            <person name="Morieri G."/>
            <person name="Champion C."/>
            <person name="Hetherington A.J."/>
            <person name="Kelly S."/>
            <person name="Saint-Marcoux D."/>
            <person name="Proust H."/>
            <person name="Prescott H."/>
            <person name="Dolan L."/>
        </authorList>
    </citation>
    <scope>NUCLEOTIDE SEQUENCE [LARGE SCALE GENOMIC DNA]</scope>
    <source>
        <tissue evidence="2">Whole gametophyte</tissue>
    </source>
</reference>
<feature type="compositionally biased region" description="Polar residues" evidence="1">
    <location>
        <begin position="253"/>
        <end position="264"/>
    </location>
</feature>
<accession>A0A176VYU5</accession>
<evidence type="ECO:0000256" key="1">
    <source>
        <dbReference type="SAM" id="MobiDB-lite"/>
    </source>
</evidence>
<dbReference type="AlphaFoldDB" id="A0A176VYU5"/>
<feature type="compositionally biased region" description="Basic and acidic residues" evidence="1">
    <location>
        <begin position="276"/>
        <end position="310"/>
    </location>
</feature>
<organism evidence="2 3">
    <name type="scientific">Marchantia polymorpha subsp. ruderalis</name>
    <dbReference type="NCBI Taxonomy" id="1480154"/>
    <lineage>
        <taxon>Eukaryota</taxon>
        <taxon>Viridiplantae</taxon>
        <taxon>Streptophyta</taxon>
        <taxon>Embryophyta</taxon>
        <taxon>Marchantiophyta</taxon>
        <taxon>Marchantiopsida</taxon>
        <taxon>Marchantiidae</taxon>
        <taxon>Marchantiales</taxon>
        <taxon>Marchantiaceae</taxon>
        <taxon>Marchantia</taxon>
    </lineage>
</organism>
<feature type="compositionally biased region" description="Basic and acidic residues" evidence="1">
    <location>
        <begin position="240"/>
        <end position="252"/>
    </location>
</feature>
<feature type="compositionally biased region" description="Basic and acidic residues" evidence="1">
    <location>
        <begin position="212"/>
        <end position="222"/>
    </location>
</feature>
<keyword evidence="3" id="KW-1185">Reference proteome</keyword>
<dbReference type="Proteomes" id="UP000077202">
    <property type="component" value="Unassembled WGS sequence"/>
</dbReference>
<feature type="region of interest" description="Disordered" evidence="1">
    <location>
        <begin position="238"/>
        <end position="312"/>
    </location>
</feature>
<feature type="compositionally biased region" description="Basic and acidic residues" evidence="1">
    <location>
        <begin position="84"/>
        <end position="163"/>
    </location>
</feature>
<proteinExistence type="predicted"/>
<feature type="compositionally biased region" description="Basic and acidic residues" evidence="1">
    <location>
        <begin position="170"/>
        <end position="204"/>
    </location>
</feature>